<dbReference type="Pfam" id="PF25601">
    <property type="entry name" value="AAA_lid_14"/>
    <property type="match status" value="1"/>
</dbReference>
<dbReference type="Pfam" id="PF18024">
    <property type="entry name" value="HTH_50"/>
    <property type="match status" value="1"/>
</dbReference>
<evidence type="ECO:0000256" key="5">
    <source>
        <dbReference type="ARBA" id="ARBA00023125"/>
    </source>
</evidence>
<dbReference type="Gene3D" id="3.30.450.20">
    <property type="entry name" value="PAS domain"/>
    <property type="match status" value="2"/>
</dbReference>
<dbReference type="PROSITE" id="PS50113">
    <property type="entry name" value="PAC"/>
    <property type="match status" value="1"/>
</dbReference>
<evidence type="ECO:0000313" key="15">
    <source>
        <dbReference type="Proteomes" id="UP000242329"/>
    </source>
</evidence>
<evidence type="ECO:0000256" key="6">
    <source>
        <dbReference type="ARBA" id="ARBA00023163"/>
    </source>
</evidence>
<evidence type="ECO:0000313" key="14">
    <source>
        <dbReference type="EMBL" id="SHG99858.1"/>
    </source>
</evidence>
<evidence type="ECO:0000256" key="3">
    <source>
        <dbReference type="ARBA" id="ARBA00022840"/>
    </source>
</evidence>
<reference evidence="15" key="1">
    <citation type="submission" date="2016-11" db="EMBL/GenBank/DDBJ databases">
        <authorList>
            <person name="Varghese N."/>
            <person name="Submissions S."/>
        </authorList>
    </citation>
    <scope>NUCLEOTIDE SEQUENCE [LARGE SCALE GENOMIC DNA]</scope>
    <source>
        <strain evidence="15">DSM 11003</strain>
    </source>
</reference>
<feature type="domain" description="Sigma-54 factor interaction" evidence="10">
    <location>
        <begin position="381"/>
        <end position="610"/>
    </location>
</feature>
<evidence type="ECO:0000259" key="13">
    <source>
        <dbReference type="PROSITE" id="PS51371"/>
    </source>
</evidence>
<dbReference type="InterPro" id="IPR035965">
    <property type="entry name" value="PAS-like_dom_sf"/>
</dbReference>
<dbReference type="InterPro" id="IPR009057">
    <property type="entry name" value="Homeodomain-like_sf"/>
</dbReference>
<dbReference type="GO" id="GO:0005524">
    <property type="term" value="F:ATP binding"/>
    <property type="evidence" value="ECO:0007669"/>
    <property type="project" value="UniProtKB-KW"/>
</dbReference>
<dbReference type="PROSITE" id="PS50045">
    <property type="entry name" value="SIGMA54_INTERACT_4"/>
    <property type="match status" value="1"/>
</dbReference>
<dbReference type="SUPFAM" id="SSF54631">
    <property type="entry name" value="CBS-domain pair"/>
    <property type="match status" value="1"/>
</dbReference>
<evidence type="ECO:0000256" key="4">
    <source>
        <dbReference type="ARBA" id="ARBA00023015"/>
    </source>
</evidence>
<dbReference type="RefSeq" id="WP_073092139.1">
    <property type="nucleotide sequence ID" value="NZ_FQWY01000022.1"/>
</dbReference>
<dbReference type="SUPFAM" id="SSF46689">
    <property type="entry name" value="Homeodomain-like"/>
    <property type="match status" value="1"/>
</dbReference>
<evidence type="ECO:0000256" key="9">
    <source>
        <dbReference type="SAM" id="Coils"/>
    </source>
</evidence>
<dbReference type="Gene3D" id="3.10.580.10">
    <property type="entry name" value="CBS-domain"/>
    <property type="match status" value="1"/>
</dbReference>
<dbReference type="Proteomes" id="UP000242329">
    <property type="component" value="Unassembled WGS sequence"/>
</dbReference>
<dbReference type="PROSITE" id="PS00675">
    <property type="entry name" value="SIGMA54_INTERACT_1"/>
    <property type="match status" value="1"/>
</dbReference>
<name>A0A1M5PDR2_9FIRM</name>
<dbReference type="NCBIfam" id="TIGR00229">
    <property type="entry name" value="sensory_box"/>
    <property type="match status" value="2"/>
</dbReference>
<dbReference type="InterPro" id="IPR002078">
    <property type="entry name" value="Sigma_54_int"/>
</dbReference>
<dbReference type="InterPro" id="IPR046342">
    <property type="entry name" value="CBS_dom_sf"/>
</dbReference>
<feature type="coiled-coil region" evidence="9">
    <location>
        <begin position="342"/>
        <end position="376"/>
    </location>
</feature>
<dbReference type="Pfam" id="PF00571">
    <property type="entry name" value="CBS"/>
    <property type="match status" value="2"/>
</dbReference>
<dbReference type="InterPro" id="IPR025662">
    <property type="entry name" value="Sigma_54_int_dom_ATP-bd_1"/>
</dbReference>
<dbReference type="InterPro" id="IPR000014">
    <property type="entry name" value="PAS"/>
</dbReference>
<dbReference type="SMART" id="SM00091">
    <property type="entry name" value="PAS"/>
    <property type="match status" value="2"/>
</dbReference>
<evidence type="ECO:0000256" key="7">
    <source>
        <dbReference type="ARBA" id="ARBA00029500"/>
    </source>
</evidence>
<dbReference type="PANTHER" id="PTHR32071">
    <property type="entry name" value="TRANSCRIPTIONAL REGULATORY PROTEIN"/>
    <property type="match status" value="1"/>
</dbReference>
<keyword evidence="1" id="KW-0547">Nucleotide-binding</keyword>
<dbReference type="STRING" id="1123382.SAMN02745221_01441"/>
<sequence>MKIKNFMSTEIIKLDPELSLQQACRIFLEKKIDGAPVVKEGKIIGLLTKTHILRAFYNGVSPGEPVKNFMTREVKYLHPDTDIRDVDIMYTGRYPVLEGEKLVGFITKSDIMRGLNRLIDEMSGQLEAVINSAYNPIIAIDREGKIRIWNKAAEKLADMPAEKVMGKFINDVIPESELFNIVKTGKTEYGIKLKINNISVITNRAPILENGVITGAVAVLYDVSEIEKISQELEYVKSLNRELDAIFEASFDGLYITDGKGKTLRINKAIKRMTGLGEKELLHKTMNELVANGTLSRSATLIVLEKKKPITTTLTTITGKTLLVSAVPVFDEQGEIVRVVTNVRDISELNRLKQKIEQLEGLKKHYESQVNQLKEKFSGRLVFKSKVMEDIIYQAARIAEVDTTVLITGESGTGKEVIAEIIQKNSNRRDKPFIKINCAALPENLIESELFGYEAGAFTGAKREGKPGMFELADGGTLLLDEIGELPLHLQVKLLRALQQQEIFRVGGTKPVKVDVRIIAVTNRDLEKQVRIGEFRKDLYYRINVVPLNIPPLRERREDIPILIKHFLDMFNKRYNMNKKMSGEVVEVLTRYYWPGNIRQLENLLERLVITSNTELISLSDLPEYILSHEKAENEEEEAIVVNRVLPLKQAVEITEKKILEKAWQLYNSCQKTAEALEVDPATVSRKMRKYKIANKKNHK</sequence>
<dbReference type="InterPro" id="IPR013767">
    <property type="entry name" value="PAS_fold"/>
</dbReference>
<dbReference type="PROSITE" id="PS50112">
    <property type="entry name" value="PAS"/>
    <property type="match status" value="2"/>
</dbReference>
<dbReference type="Gene3D" id="1.10.8.60">
    <property type="match status" value="1"/>
</dbReference>
<dbReference type="PANTHER" id="PTHR32071:SF57">
    <property type="entry name" value="C4-DICARBOXYLATE TRANSPORT TRANSCRIPTIONAL REGULATORY PROTEIN DCTD"/>
    <property type="match status" value="1"/>
</dbReference>
<evidence type="ECO:0000256" key="1">
    <source>
        <dbReference type="ARBA" id="ARBA00022741"/>
    </source>
</evidence>
<dbReference type="PROSITE" id="PS00688">
    <property type="entry name" value="SIGMA54_INTERACT_3"/>
    <property type="match status" value="1"/>
</dbReference>
<keyword evidence="4" id="KW-0805">Transcription regulation</keyword>
<evidence type="ECO:0000256" key="2">
    <source>
        <dbReference type="ARBA" id="ARBA00022797"/>
    </source>
</evidence>
<dbReference type="AlphaFoldDB" id="A0A1M5PDR2"/>
<dbReference type="GO" id="GO:0006355">
    <property type="term" value="P:regulation of DNA-templated transcription"/>
    <property type="evidence" value="ECO:0007669"/>
    <property type="project" value="InterPro"/>
</dbReference>
<keyword evidence="5" id="KW-0238">DNA-binding</keyword>
<keyword evidence="3" id="KW-0067">ATP-binding</keyword>
<dbReference type="SUPFAM" id="SSF55785">
    <property type="entry name" value="PYP-like sensor domain (PAS domain)"/>
    <property type="match status" value="2"/>
</dbReference>
<accession>A0A1M5PDR2</accession>
<dbReference type="InterPro" id="IPR058031">
    <property type="entry name" value="AAA_lid_NorR"/>
</dbReference>
<dbReference type="InterPro" id="IPR025944">
    <property type="entry name" value="Sigma_54_int_dom_CS"/>
</dbReference>
<dbReference type="FunFam" id="3.40.50.300:FF:000006">
    <property type="entry name" value="DNA-binding transcriptional regulator NtrC"/>
    <property type="match status" value="1"/>
</dbReference>
<dbReference type="CDD" id="cd00009">
    <property type="entry name" value="AAA"/>
    <property type="match status" value="1"/>
</dbReference>
<protein>
    <recommendedName>
        <fullName evidence="7">HTH-type transcriptional regulatory protein TyrR</fullName>
    </recommendedName>
</protein>
<dbReference type="Gene3D" id="3.40.50.300">
    <property type="entry name" value="P-loop containing nucleotide triphosphate hydrolases"/>
    <property type="match status" value="1"/>
</dbReference>
<evidence type="ECO:0000259" key="11">
    <source>
        <dbReference type="PROSITE" id="PS50112"/>
    </source>
</evidence>
<keyword evidence="15" id="KW-1185">Reference proteome</keyword>
<dbReference type="Gene3D" id="1.10.10.60">
    <property type="entry name" value="Homeodomain-like"/>
    <property type="match status" value="1"/>
</dbReference>
<dbReference type="InterPro" id="IPR030828">
    <property type="entry name" value="HTH_TyrR"/>
</dbReference>
<organism evidence="14 15">
    <name type="scientific">Thermosyntropha lipolytica DSM 11003</name>
    <dbReference type="NCBI Taxonomy" id="1123382"/>
    <lineage>
        <taxon>Bacteria</taxon>
        <taxon>Bacillati</taxon>
        <taxon>Bacillota</taxon>
        <taxon>Clostridia</taxon>
        <taxon>Eubacteriales</taxon>
        <taxon>Syntrophomonadaceae</taxon>
        <taxon>Thermosyntropha</taxon>
    </lineage>
</organism>
<keyword evidence="8" id="KW-0129">CBS domain</keyword>
<evidence type="ECO:0000256" key="8">
    <source>
        <dbReference type="PROSITE-ProRule" id="PRU00703"/>
    </source>
</evidence>
<dbReference type="SMART" id="SM00382">
    <property type="entry name" value="AAA"/>
    <property type="match status" value="1"/>
</dbReference>
<keyword evidence="9" id="KW-0175">Coiled coil</keyword>
<dbReference type="PROSITE" id="PS00676">
    <property type="entry name" value="SIGMA54_INTERACT_2"/>
    <property type="match status" value="1"/>
</dbReference>
<dbReference type="InterPro" id="IPR000700">
    <property type="entry name" value="PAS-assoc_C"/>
</dbReference>
<dbReference type="GO" id="GO:0003677">
    <property type="term" value="F:DNA binding"/>
    <property type="evidence" value="ECO:0007669"/>
    <property type="project" value="UniProtKB-KW"/>
</dbReference>
<dbReference type="SMART" id="SM00116">
    <property type="entry name" value="CBS"/>
    <property type="match status" value="2"/>
</dbReference>
<dbReference type="CDD" id="cd00130">
    <property type="entry name" value="PAS"/>
    <property type="match status" value="2"/>
</dbReference>
<proteinExistence type="predicted"/>
<feature type="domain" description="CBS" evidence="13">
    <location>
        <begin position="7"/>
        <end position="62"/>
    </location>
</feature>
<feature type="domain" description="PAS" evidence="11">
    <location>
        <begin position="122"/>
        <end position="167"/>
    </location>
</feature>
<gene>
    <name evidence="14" type="ORF">SAMN02745221_01441</name>
</gene>
<dbReference type="InterPro" id="IPR000644">
    <property type="entry name" value="CBS_dom"/>
</dbReference>
<dbReference type="Pfam" id="PF00989">
    <property type="entry name" value="PAS"/>
    <property type="match status" value="2"/>
</dbReference>
<dbReference type="Pfam" id="PF00158">
    <property type="entry name" value="Sigma54_activat"/>
    <property type="match status" value="1"/>
</dbReference>
<dbReference type="OrthoDB" id="1803236at2"/>
<feature type="domain" description="PAS" evidence="11">
    <location>
        <begin position="239"/>
        <end position="290"/>
    </location>
</feature>
<dbReference type="PROSITE" id="PS51371">
    <property type="entry name" value="CBS"/>
    <property type="match status" value="1"/>
</dbReference>
<dbReference type="SUPFAM" id="SSF52540">
    <property type="entry name" value="P-loop containing nucleoside triphosphate hydrolases"/>
    <property type="match status" value="1"/>
</dbReference>
<dbReference type="InterPro" id="IPR025943">
    <property type="entry name" value="Sigma_54_int_dom_ATP-bd_2"/>
</dbReference>
<dbReference type="InterPro" id="IPR027417">
    <property type="entry name" value="P-loop_NTPase"/>
</dbReference>
<dbReference type="InterPro" id="IPR003593">
    <property type="entry name" value="AAA+_ATPase"/>
</dbReference>
<keyword evidence="6" id="KW-0804">Transcription</keyword>
<evidence type="ECO:0000259" key="12">
    <source>
        <dbReference type="PROSITE" id="PS50113"/>
    </source>
</evidence>
<feature type="domain" description="PAC" evidence="12">
    <location>
        <begin position="308"/>
        <end position="358"/>
    </location>
</feature>
<dbReference type="EMBL" id="FQWY01000022">
    <property type="protein sequence ID" value="SHG99858.1"/>
    <property type="molecule type" value="Genomic_DNA"/>
</dbReference>
<keyword evidence="2" id="KW-0058">Aromatic hydrocarbons catabolism</keyword>
<evidence type="ECO:0000259" key="10">
    <source>
        <dbReference type="PROSITE" id="PS50045"/>
    </source>
</evidence>